<dbReference type="Pfam" id="PF05699">
    <property type="entry name" value="Dimer_Tnp_hAT"/>
    <property type="match status" value="1"/>
</dbReference>
<feature type="domain" description="HAT C-terminal dimerisation" evidence="1">
    <location>
        <begin position="19"/>
        <end position="96"/>
    </location>
</feature>
<reference evidence="2 3" key="1">
    <citation type="submission" date="2019-08" db="EMBL/GenBank/DDBJ databases">
        <title>Whole genome of Aphis craccivora.</title>
        <authorList>
            <person name="Voronova N.V."/>
            <person name="Shulinski R.S."/>
            <person name="Bandarenka Y.V."/>
            <person name="Zhorov D.G."/>
            <person name="Warner D."/>
        </authorList>
    </citation>
    <scope>NUCLEOTIDE SEQUENCE [LARGE SCALE GENOMIC DNA]</scope>
    <source>
        <strain evidence="2">180601</strain>
        <tissue evidence="2">Whole Body</tissue>
    </source>
</reference>
<dbReference type="GO" id="GO:0046983">
    <property type="term" value="F:protein dimerization activity"/>
    <property type="evidence" value="ECO:0007669"/>
    <property type="project" value="InterPro"/>
</dbReference>
<sequence length="114" mass="13112">DIVNISINSLRSEMIVANNCLKVSKKDFDFNDLKKVVEKHIYPNVYKLLQIAVTIPISSATYERSFSSMRRIKNWLRSSMGQERFGNLSILCIERDIANIIDTQVIVDKFSKKG</sequence>
<keyword evidence="3" id="KW-1185">Reference proteome</keyword>
<dbReference type="InterPro" id="IPR052958">
    <property type="entry name" value="IFN-induced_PKR_regulator"/>
</dbReference>
<dbReference type="Proteomes" id="UP000478052">
    <property type="component" value="Unassembled WGS sequence"/>
</dbReference>
<evidence type="ECO:0000313" key="2">
    <source>
        <dbReference type="EMBL" id="KAF0748081.1"/>
    </source>
</evidence>
<proteinExistence type="predicted"/>
<protein>
    <submittedName>
        <fullName evidence="2">Dimer Tnp hAT domain-containing protein</fullName>
    </submittedName>
</protein>
<name>A0A6G0Y332_APHCR</name>
<gene>
    <name evidence="2" type="ORF">FWK35_00021384</name>
</gene>
<evidence type="ECO:0000259" key="1">
    <source>
        <dbReference type="Pfam" id="PF05699"/>
    </source>
</evidence>
<feature type="non-terminal residue" evidence="2">
    <location>
        <position position="1"/>
    </location>
</feature>
<dbReference type="InterPro" id="IPR008906">
    <property type="entry name" value="HATC_C_dom"/>
</dbReference>
<dbReference type="OrthoDB" id="10068424at2759"/>
<dbReference type="SUPFAM" id="SSF53098">
    <property type="entry name" value="Ribonuclease H-like"/>
    <property type="match status" value="1"/>
</dbReference>
<dbReference type="PANTHER" id="PTHR46289">
    <property type="entry name" value="52 KDA REPRESSOR OF THE INHIBITOR OF THE PROTEIN KINASE-LIKE PROTEIN-RELATED"/>
    <property type="match status" value="1"/>
</dbReference>
<dbReference type="PANTHER" id="PTHR46289:SF14">
    <property type="entry name" value="DUF4371 DOMAIN-CONTAINING PROTEIN"/>
    <property type="match status" value="1"/>
</dbReference>
<comment type="caution">
    <text evidence="2">The sequence shown here is derived from an EMBL/GenBank/DDBJ whole genome shotgun (WGS) entry which is preliminary data.</text>
</comment>
<dbReference type="InterPro" id="IPR012337">
    <property type="entry name" value="RNaseH-like_sf"/>
</dbReference>
<dbReference type="EMBL" id="VUJU01006616">
    <property type="protein sequence ID" value="KAF0748081.1"/>
    <property type="molecule type" value="Genomic_DNA"/>
</dbReference>
<evidence type="ECO:0000313" key="3">
    <source>
        <dbReference type="Proteomes" id="UP000478052"/>
    </source>
</evidence>
<organism evidence="2 3">
    <name type="scientific">Aphis craccivora</name>
    <name type="common">Cowpea aphid</name>
    <dbReference type="NCBI Taxonomy" id="307492"/>
    <lineage>
        <taxon>Eukaryota</taxon>
        <taxon>Metazoa</taxon>
        <taxon>Ecdysozoa</taxon>
        <taxon>Arthropoda</taxon>
        <taxon>Hexapoda</taxon>
        <taxon>Insecta</taxon>
        <taxon>Pterygota</taxon>
        <taxon>Neoptera</taxon>
        <taxon>Paraneoptera</taxon>
        <taxon>Hemiptera</taxon>
        <taxon>Sternorrhyncha</taxon>
        <taxon>Aphidomorpha</taxon>
        <taxon>Aphidoidea</taxon>
        <taxon>Aphididae</taxon>
        <taxon>Aphidini</taxon>
        <taxon>Aphis</taxon>
        <taxon>Aphis</taxon>
    </lineage>
</organism>
<accession>A0A6G0Y332</accession>
<dbReference type="AlphaFoldDB" id="A0A6G0Y332"/>